<comment type="subunit">
    <text evidence="6">Heterotrimeric transcription factor composed of three components, NF-YA, NF-YB and NF-YC. NF-YB and NF-YC must interact and dimerize for NF-YA association and DNA binding.</text>
</comment>
<dbReference type="GO" id="GO:0046982">
    <property type="term" value="F:protein heterodimerization activity"/>
    <property type="evidence" value="ECO:0007669"/>
    <property type="project" value="InterPro"/>
</dbReference>
<proteinExistence type="inferred from homology"/>
<keyword evidence="3" id="KW-0238">DNA-binding</keyword>
<keyword evidence="5" id="KW-0539">Nucleus</keyword>
<keyword evidence="11" id="KW-1185">Reference proteome</keyword>
<evidence type="ECO:0000256" key="8">
    <source>
        <dbReference type="ARBA" id="ARBA00059992"/>
    </source>
</evidence>
<dbReference type="Gene3D" id="1.10.20.10">
    <property type="entry name" value="Histone, subunit A"/>
    <property type="match status" value="1"/>
</dbReference>
<gene>
    <name evidence="10" type="ORF">RDI58_007305</name>
</gene>
<protein>
    <recommendedName>
        <fullName evidence="9">Transcription factor CBF/NF-Y/archaeal histone domain-containing protein</fullName>
    </recommendedName>
</protein>
<dbReference type="InterPro" id="IPR009072">
    <property type="entry name" value="Histone-fold"/>
</dbReference>
<evidence type="ECO:0000256" key="3">
    <source>
        <dbReference type="ARBA" id="ARBA00023125"/>
    </source>
</evidence>
<dbReference type="InterPro" id="IPR050568">
    <property type="entry name" value="Transcr_DNA_Rep_Reg"/>
</dbReference>
<evidence type="ECO:0000259" key="9">
    <source>
        <dbReference type="Pfam" id="PF00808"/>
    </source>
</evidence>
<evidence type="ECO:0000313" key="10">
    <source>
        <dbReference type="EMBL" id="KAK6793852.1"/>
    </source>
</evidence>
<organism evidence="10 11">
    <name type="scientific">Solanum bulbocastanum</name>
    <name type="common">Wild potato</name>
    <dbReference type="NCBI Taxonomy" id="147425"/>
    <lineage>
        <taxon>Eukaryota</taxon>
        <taxon>Viridiplantae</taxon>
        <taxon>Streptophyta</taxon>
        <taxon>Embryophyta</taxon>
        <taxon>Tracheophyta</taxon>
        <taxon>Spermatophyta</taxon>
        <taxon>Magnoliopsida</taxon>
        <taxon>eudicotyledons</taxon>
        <taxon>Gunneridae</taxon>
        <taxon>Pentapetalae</taxon>
        <taxon>asterids</taxon>
        <taxon>lamiids</taxon>
        <taxon>Solanales</taxon>
        <taxon>Solanaceae</taxon>
        <taxon>Solanoideae</taxon>
        <taxon>Solaneae</taxon>
        <taxon>Solanum</taxon>
    </lineage>
</organism>
<evidence type="ECO:0000256" key="4">
    <source>
        <dbReference type="ARBA" id="ARBA00023163"/>
    </source>
</evidence>
<evidence type="ECO:0000256" key="2">
    <source>
        <dbReference type="ARBA" id="ARBA00023015"/>
    </source>
</evidence>
<name>A0AAN8U0I6_SOLBU</name>
<feature type="domain" description="Transcription factor CBF/NF-Y/archaeal histone" evidence="9">
    <location>
        <begin position="56"/>
        <end position="116"/>
    </location>
</feature>
<dbReference type="Proteomes" id="UP001371456">
    <property type="component" value="Unassembled WGS sequence"/>
</dbReference>
<reference evidence="10 11" key="1">
    <citation type="submission" date="2024-02" db="EMBL/GenBank/DDBJ databases">
        <title>de novo genome assembly of Solanum bulbocastanum strain 11H21.</title>
        <authorList>
            <person name="Hosaka A.J."/>
        </authorList>
    </citation>
    <scope>NUCLEOTIDE SEQUENCE [LARGE SCALE GENOMIC DNA]</scope>
    <source>
        <tissue evidence="10">Young leaves</tissue>
    </source>
</reference>
<dbReference type="SUPFAM" id="SSF47113">
    <property type="entry name" value="Histone-fold"/>
    <property type="match status" value="1"/>
</dbReference>
<sequence length="121" mass="14169">MENKFEKSAVNAGQSAQYLTLSQPNLEKKKETLEMFWTDQRREMENVNDFKNKLLLPPTLIKKIMKKDEDIPMVAVESPIFLAKACEMFIQEPNLRSWLNAEENHRCILKKDDLTNVIIQT</sequence>
<keyword evidence="4" id="KW-0804">Transcription</keyword>
<comment type="caution">
    <text evidence="10">The sequence shown here is derived from an EMBL/GenBank/DDBJ whole genome shotgun (WGS) entry which is preliminary data.</text>
</comment>
<dbReference type="GO" id="GO:0000978">
    <property type="term" value="F:RNA polymerase II cis-regulatory region sequence-specific DNA binding"/>
    <property type="evidence" value="ECO:0007669"/>
    <property type="project" value="TreeGrafter"/>
</dbReference>
<dbReference type="FunFam" id="1.10.20.10:FF:000062">
    <property type="entry name" value="Nuclear transcription factor Y subunit C"/>
    <property type="match status" value="1"/>
</dbReference>
<evidence type="ECO:0000313" key="11">
    <source>
        <dbReference type="Proteomes" id="UP001371456"/>
    </source>
</evidence>
<evidence type="ECO:0000256" key="6">
    <source>
        <dbReference type="ARBA" id="ARBA00025911"/>
    </source>
</evidence>
<keyword evidence="2" id="KW-0805">Transcription regulation</keyword>
<comment type="similarity">
    <text evidence="7">Belongs to the NFYC/HAP5 subunit family.</text>
</comment>
<dbReference type="Pfam" id="PF00808">
    <property type="entry name" value="CBFD_NFYB_HMF"/>
    <property type="match status" value="1"/>
</dbReference>
<comment type="function">
    <text evidence="8">Stimulates the transcription of various genes by recognizing and binding to a CCAAT motif in promoters.</text>
</comment>
<evidence type="ECO:0000256" key="7">
    <source>
        <dbReference type="ARBA" id="ARBA00038129"/>
    </source>
</evidence>
<dbReference type="GO" id="GO:0000981">
    <property type="term" value="F:DNA-binding transcription factor activity, RNA polymerase II-specific"/>
    <property type="evidence" value="ECO:0007669"/>
    <property type="project" value="TreeGrafter"/>
</dbReference>
<comment type="subcellular location">
    <subcellularLocation>
        <location evidence="1">Nucleus</location>
    </subcellularLocation>
</comment>
<accession>A0AAN8U0I6</accession>
<dbReference type="AlphaFoldDB" id="A0AAN8U0I6"/>
<dbReference type="InterPro" id="IPR003958">
    <property type="entry name" value="CBFA_NFYB_domain"/>
</dbReference>
<dbReference type="PANTHER" id="PTHR10252">
    <property type="entry name" value="HISTONE-LIKE TRANSCRIPTION FACTOR CCAAT-RELATED"/>
    <property type="match status" value="1"/>
</dbReference>
<dbReference type="PANTHER" id="PTHR10252:SF8">
    <property type="entry name" value="NUCLEAR TRANSCRIPTION FACTOR Y SUBUNIT GAMMA"/>
    <property type="match status" value="1"/>
</dbReference>
<dbReference type="EMBL" id="JBANQN010000003">
    <property type="protein sequence ID" value="KAK6793852.1"/>
    <property type="molecule type" value="Genomic_DNA"/>
</dbReference>
<evidence type="ECO:0000256" key="1">
    <source>
        <dbReference type="ARBA" id="ARBA00004123"/>
    </source>
</evidence>
<dbReference type="GO" id="GO:0005634">
    <property type="term" value="C:nucleus"/>
    <property type="evidence" value="ECO:0007669"/>
    <property type="project" value="UniProtKB-SubCell"/>
</dbReference>
<evidence type="ECO:0000256" key="5">
    <source>
        <dbReference type="ARBA" id="ARBA00023242"/>
    </source>
</evidence>